<dbReference type="Proteomes" id="UP000229080">
    <property type="component" value="Unassembled WGS sequence"/>
</dbReference>
<sequence>MEQLQLREKEIFETLKKIKKLEFVVIGGYAVNAYTLPRFSVDCDIVVKDHEELGKIEKELFQTGYKKAKSIADLPYHGKFERYEKEISVSFKVSMDILIGEVLDRQTNSKFSANWIFDNSDVRNLRGKTIGEELRLRIINAEALFVMKLLSCRLTDMRDSFLLINYVKDKSWIKKEISARCDFKDRLSKLTKEITSKQFKDGMQGVFGFVDDKVFEKNKKMILELEN</sequence>
<gene>
    <name evidence="1" type="ORF">COT61_04320</name>
</gene>
<evidence type="ECO:0000313" key="2">
    <source>
        <dbReference type="Proteomes" id="UP000229080"/>
    </source>
</evidence>
<accession>A0A2H0WUN9</accession>
<protein>
    <recommendedName>
        <fullName evidence="3">Nucleotidyl transferase AbiEii/AbiGii toxin family protein</fullName>
    </recommendedName>
</protein>
<evidence type="ECO:0008006" key="3">
    <source>
        <dbReference type="Google" id="ProtNLM"/>
    </source>
</evidence>
<dbReference type="InterPro" id="IPR043519">
    <property type="entry name" value="NT_sf"/>
</dbReference>
<reference evidence="2" key="1">
    <citation type="submission" date="2017-09" db="EMBL/GenBank/DDBJ databases">
        <title>Depth-based differentiation of microbial function through sediment-hosted aquifers and enrichment of novel symbionts in the deep terrestrial subsurface.</title>
        <authorList>
            <person name="Probst A.J."/>
            <person name="Ladd B."/>
            <person name="Jarett J.K."/>
            <person name="Geller-Mcgrath D.E."/>
            <person name="Sieber C.M.K."/>
            <person name="Emerson J.B."/>
            <person name="Anantharaman K."/>
            <person name="Thomas B.C."/>
            <person name="Malmstrom R."/>
            <person name="Stieglmeier M."/>
            <person name="Klingl A."/>
            <person name="Woyke T."/>
            <person name="Ryan C.M."/>
            <person name="Banfield J.F."/>
        </authorList>
    </citation>
    <scope>NUCLEOTIDE SEQUENCE [LARGE SCALE GENOMIC DNA]</scope>
</reference>
<dbReference type="Gene3D" id="3.30.460.40">
    <property type="match status" value="1"/>
</dbReference>
<dbReference type="AlphaFoldDB" id="A0A2H0WUN9"/>
<dbReference type="EMBL" id="PEZF01000147">
    <property type="protein sequence ID" value="PIS16370.1"/>
    <property type="molecule type" value="Genomic_DNA"/>
</dbReference>
<evidence type="ECO:0000313" key="1">
    <source>
        <dbReference type="EMBL" id="PIS16370.1"/>
    </source>
</evidence>
<dbReference type="SUPFAM" id="SSF81301">
    <property type="entry name" value="Nucleotidyltransferase"/>
    <property type="match status" value="1"/>
</dbReference>
<proteinExistence type="predicted"/>
<organism evidence="1 2">
    <name type="scientific">Candidatus Portnoybacteria bacterium CG09_land_8_20_14_0_10_44_13</name>
    <dbReference type="NCBI Taxonomy" id="1974811"/>
    <lineage>
        <taxon>Bacteria</taxon>
        <taxon>Candidatus Portnoyibacteriota</taxon>
    </lineage>
</organism>
<name>A0A2H0WUN9_9BACT</name>
<comment type="caution">
    <text evidence="1">The sequence shown here is derived from an EMBL/GenBank/DDBJ whole genome shotgun (WGS) entry which is preliminary data.</text>
</comment>